<dbReference type="InterPro" id="IPR036922">
    <property type="entry name" value="Rieske_2Fe-2S_sf"/>
</dbReference>
<dbReference type="InterPro" id="IPR015881">
    <property type="entry name" value="ARHD_Rieske_2Fe_2S"/>
</dbReference>
<feature type="domain" description="Rieske" evidence="8">
    <location>
        <begin position="73"/>
        <end position="179"/>
    </location>
</feature>
<evidence type="ECO:0000256" key="2">
    <source>
        <dbReference type="ARBA" id="ARBA00022714"/>
    </source>
</evidence>
<organism evidence="9 10">
    <name type="scientific">Sinobacterium norvegicum</name>
    <dbReference type="NCBI Taxonomy" id="1641715"/>
    <lineage>
        <taxon>Bacteria</taxon>
        <taxon>Pseudomonadati</taxon>
        <taxon>Pseudomonadota</taxon>
        <taxon>Gammaproteobacteria</taxon>
        <taxon>Cellvibrionales</taxon>
        <taxon>Spongiibacteraceae</taxon>
        <taxon>Sinobacterium</taxon>
    </lineage>
</organism>
<evidence type="ECO:0000259" key="8">
    <source>
        <dbReference type="PROSITE" id="PS51296"/>
    </source>
</evidence>
<keyword evidence="6" id="KW-0411">Iron-sulfur</keyword>
<dbReference type="PRINTS" id="PR00090">
    <property type="entry name" value="RNGDIOXGNASE"/>
</dbReference>
<keyword evidence="2" id="KW-0001">2Fe-2S</keyword>
<proteinExistence type="predicted"/>
<dbReference type="PROSITE" id="PS51296">
    <property type="entry name" value="RIESKE"/>
    <property type="match status" value="1"/>
</dbReference>
<dbReference type="SUPFAM" id="SSF55961">
    <property type="entry name" value="Bet v1-like"/>
    <property type="match status" value="1"/>
</dbReference>
<dbReference type="InterPro" id="IPR017941">
    <property type="entry name" value="Rieske_2Fe-2S"/>
</dbReference>
<keyword evidence="4 9" id="KW-0560">Oxidoreductase</keyword>
<dbReference type="PROSITE" id="PS00570">
    <property type="entry name" value="RING_HYDROXYL_ALPHA"/>
    <property type="match status" value="1"/>
</dbReference>
<dbReference type="EMBL" id="CAKLPX010000004">
    <property type="protein sequence ID" value="CAH0993080.1"/>
    <property type="molecule type" value="Genomic_DNA"/>
</dbReference>
<dbReference type="PANTHER" id="PTHR43756:SF5">
    <property type="entry name" value="CHOLINE MONOOXYGENASE, CHLOROPLASTIC"/>
    <property type="match status" value="1"/>
</dbReference>
<reference evidence="9" key="1">
    <citation type="submission" date="2021-12" db="EMBL/GenBank/DDBJ databases">
        <authorList>
            <person name="Rodrigo-Torres L."/>
            <person name="Arahal R. D."/>
            <person name="Lucena T."/>
        </authorList>
    </citation>
    <scope>NUCLEOTIDE SEQUENCE</scope>
    <source>
        <strain evidence="9">CECT 8267</strain>
    </source>
</reference>
<dbReference type="RefSeq" id="WP_237445762.1">
    <property type="nucleotide sequence ID" value="NZ_CAKLPX010000004.1"/>
</dbReference>
<evidence type="ECO:0000256" key="7">
    <source>
        <dbReference type="ARBA" id="ARBA00023027"/>
    </source>
</evidence>
<evidence type="ECO:0000313" key="10">
    <source>
        <dbReference type="Proteomes" id="UP000838100"/>
    </source>
</evidence>
<keyword evidence="9" id="KW-0503">Monooxygenase</keyword>
<dbReference type="Proteomes" id="UP000838100">
    <property type="component" value="Unassembled WGS sequence"/>
</dbReference>
<sequence>MSTKVTLTDEQIAARDPSDSFQDLLKIETVEVPAALLESTDTYLGSEDIAISRYISQDFFDLEVEKVWRKTWQAACRVNRLREAGDYFVYDIVDDSILLTRTESGELKGYHNSCLHRGRALKRGSGNSDKIRCPYHAWSWDLDGEFKGAPCEWDFPHVNKENTKLPEVKVETWGGWVFINMDENAPSLKDYMEVLPQHMDQWKHEQRFVAAHVEKVIACNWKAGLEAFIESYHALATHPQILPYQGIDNSQYDVWGDHVSRSISAYGVVNPSHNDQFSEQDCLDGMMAMIGSEERPQLAPGQTAREAYALMNLPAANEAAGEDFTDRTTMSELMDSTLYSLFPNLAPWAGNGTVITYRHRPNGNDVDSCIMDVFILARFPEGTESPPDAATFRLESDQPFTEAAEVLGAGLANVFNQDGANLPQVQRGMKSSKKGMVTLGNYQEVRIRHFHQTIDKYLAK</sequence>
<evidence type="ECO:0000256" key="3">
    <source>
        <dbReference type="ARBA" id="ARBA00022723"/>
    </source>
</evidence>
<keyword evidence="3" id="KW-0479">Metal-binding</keyword>
<dbReference type="Pfam" id="PF00355">
    <property type="entry name" value="Rieske"/>
    <property type="match status" value="1"/>
</dbReference>
<name>A0ABM9AIN1_9GAMM</name>
<evidence type="ECO:0000256" key="5">
    <source>
        <dbReference type="ARBA" id="ARBA00023004"/>
    </source>
</evidence>
<dbReference type="CDD" id="cd03469">
    <property type="entry name" value="Rieske_RO_Alpha_N"/>
    <property type="match status" value="1"/>
</dbReference>
<comment type="caution">
    <text evidence="9">The sequence shown here is derived from an EMBL/GenBank/DDBJ whole genome shotgun (WGS) entry which is preliminary data.</text>
</comment>
<dbReference type="CDD" id="cd08882">
    <property type="entry name" value="RHO_alpha_C_MupW-like"/>
    <property type="match status" value="1"/>
</dbReference>
<dbReference type="InterPro" id="IPR015879">
    <property type="entry name" value="Ring_hydroxy_dOase_asu_C_dom"/>
</dbReference>
<dbReference type="PANTHER" id="PTHR43756">
    <property type="entry name" value="CHOLINE MONOOXYGENASE, CHLOROPLASTIC"/>
    <property type="match status" value="1"/>
</dbReference>
<dbReference type="Gene3D" id="2.102.10.10">
    <property type="entry name" value="Rieske [2Fe-2S] iron-sulphur domain"/>
    <property type="match status" value="1"/>
</dbReference>
<dbReference type="Pfam" id="PF00848">
    <property type="entry name" value="Ring_hydroxyl_A"/>
    <property type="match status" value="1"/>
</dbReference>
<dbReference type="SUPFAM" id="SSF50022">
    <property type="entry name" value="ISP domain"/>
    <property type="match status" value="1"/>
</dbReference>
<keyword evidence="10" id="KW-1185">Reference proteome</keyword>
<comment type="cofactor">
    <cofactor evidence="1">
        <name>Fe cation</name>
        <dbReference type="ChEBI" id="CHEBI:24875"/>
    </cofactor>
</comment>
<gene>
    <name evidence="9" type="ORF">SIN8267_03219</name>
</gene>
<dbReference type="InterPro" id="IPR001663">
    <property type="entry name" value="Rng_hydr_dOase-A"/>
</dbReference>
<keyword evidence="7" id="KW-0520">NAD</keyword>
<evidence type="ECO:0000256" key="4">
    <source>
        <dbReference type="ARBA" id="ARBA00023002"/>
    </source>
</evidence>
<dbReference type="EC" id="1.14.13.239" evidence="9"/>
<evidence type="ECO:0000256" key="1">
    <source>
        <dbReference type="ARBA" id="ARBA00001962"/>
    </source>
</evidence>
<keyword evidence="5" id="KW-0408">Iron</keyword>
<evidence type="ECO:0000313" key="9">
    <source>
        <dbReference type="EMBL" id="CAH0993080.1"/>
    </source>
</evidence>
<protein>
    <submittedName>
        <fullName evidence="9">Carnitine monooxygenase oxygenase subunit</fullName>
        <ecNumber evidence="9">1.14.13.239</ecNumber>
    </submittedName>
</protein>
<dbReference type="GO" id="GO:0004497">
    <property type="term" value="F:monooxygenase activity"/>
    <property type="evidence" value="ECO:0007669"/>
    <property type="project" value="UniProtKB-KW"/>
</dbReference>
<dbReference type="Gene3D" id="3.90.380.10">
    <property type="entry name" value="Naphthalene 1,2-dioxygenase Alpha Subunit, Chain A, domain 1"/>
    <property type="match status" value="1"/>
</dbReference>
<accession>A0ABM9AIN1</accession>
<evidence type="ECO:0000256" key="6">
    <source>
        <dbReference type="ARBA" id="ARBA00023014"/>
    </source>
</evidence>